<dbReference type="AlphaFoldDB" id="A0A6C0H0R9"/>
<sequence length="76" mass="8881">MVLIYKNASSNILNNQIIKCLRKKNENYNVSKNNIQSNKNDELSTNKNTNESIKDANNIREYNINELSKKNSKDKY</sequence>
<dbReference type="EMBL" id="MN739833">
    <property type="protein sequence ID" value="QHT73846.1"/>
    <property type="molecule type" value="Genomic_DNA"/>
</dbReference>
<evidence type="ECO:0000256" key="1">
    <source>
        <dbReference type="SAM" id="MobiDB-lite"/>
    </source>
</evidence>
<feature type="region of interest" description="Disordered" evidence="1">
    <location>
        <begin position="32"/>
        <end position="56"/>
    </location>
</feature>
<accession>A0A6C0H0R9</accession>
<evidence type="ECO:0000313" key="2">
    <source>
        <dbReference type="EMBL" id="QHT73846.1"/>
    </source>
</evidence>
<organism evidence="2">
    <name type="scientific">viral metagenome</name>
    <dbReference type="NCBI Taxonomy" id="1070528"/>
    <lineage>
        <taxon>unclassified sequences</taxon>
        <taxon>metagenomes</taxon>
        <taxon>organismal metagenomes</taxon>
    </lineage>
</organism>
<reference evidence="2" key="1">
    <citation type="journal article" date="2020" name="Nature">
        <title>Giant virus diversity and host interactions through global metagenomics.</title>
        <authorList>
            <person name="Schulz F."/>
            <person name="Roux S."/>
            <person name="Paez-Espino D."/>
            <person name="Jungbluth S."/>
            <person name="Walsh D.A."/>
            <person name="Denef V.J."/>
            <person name="McMahon K.D."/>
            <person name="Konstantinidis K.T."/>
            <person name="Eloe-Fadrosh E.A."/>
            <person name="Kyrpides N.C."/>
            <person name="Woyke T."/>
        </authorList>
    </citation>
    <scope>NUCLEOTIDE SEQUENCE</scope>
    <source>
        <strain evidence="2">GVMAG-M-3300023179-4</strain>
    </source>
</reference>
<proteinExistence type="predicted"/>
<name>A0A6C0H0R9_9ZZZZ</name>
<protein>
    <submittedName>
        <fullName evidence="2">Uncharacterized protein</fullName>
    </submittedName>
</protein>